<sequence>MAVELSKARLRLINGVNEALLKDLIDGLRDANPPVLTGREANEILQAHRVTEDKTGLLVDMVCNKGDTASTIMMSILEQKDVNLAKHLGFLQDQPASQQTPRMEFNESNLR</sequence>
<keyword evidence="2" id="KW-1185">Reference proteome</keyword>
<comment type="caution">
    <text evidence="1">The sequence shown here is derived from an EMBL/GenBank/DDBJ whole genome shotgun (WGS) entry which is preliminary data.</text>
</comment>
<gene>
    <name evidence="1" type="ORF">PGIGA_G00124350</name>
</gene>
<evidence type="ECO:0000313" key="1">
    <source>
        <dbReference type="EMBL" id="MCI4390595.1"/>
    </source>
</evidence>
<accession>A0ACC5XIH0</accession>
<protein>
    <submittedName>
        <fullName evidence="1">Uncharacterized protein</fullName>
    </submittedName>
</protein>
<reference evidence="1 2" key="1">
    <citation type="journal article" date="2022" name="bioRxiv">
        <title>An ancient truncated duplication of the anti-Mullerian hormone receptor type 2 gene is a potential conserved master sex determinant in the Pangasiidae catfish family.</title>
        <authorList>
            <person name="Wen M."/>
            <person name="Pan Q."/>
            <person name="Jouanno E."/>
            <person name="Montfort J."/>
            <person name="Zahm M."/>
            <person name="Cabau C."/>
            <person name="Klopp C."/>
            <person name="Iampietro C."/>
            <person name="Roques C."/>
            <person name="Bouchez O."/>
            <person name="Castinel A."/>
            <person name="Donnadieu C."/>
            <person name="Parrinello H."/>
            <person name="Poncet C."/>
            <person name="Belmonte E."/>
            <person name="Gautier V."/>
            <person name="Avarre J.-C."/>
            <person name="Dugue R."/>
            <person name="Gustiano R."/>
            <person name="Ha T.T.T."/>
            <person name="Campet M."/>
            <person name="Sriphairoj K."/>
            <person name="Ribolli J."/>
            <person name="de Almeida F.L."/>
            <person name="Desvignes T."/>
            <person name="Postlethwait J.H."/>
            <person name="Bucao C.F."/>
            <person name="Robinson-Rechavi M."/>
            <person name="Bobe J."/>
            <person name="Herpin A."/>
            <person name="Guiguen Y."/>
        </authorList>
    </citation>
    <scope>NUCLEOTIDE SEQUENCE [LARGE SCALE GENOMIC DNA]</scope>
    <source>
        <strain evidence="1">YG-Dec2019</strain>
    </source>
</reference>
<name>A0ACC5XIH0_PANGG</name>
<dbReference type="Proteomes" id="UP000829447">
    <property type="component" value="Linkage Group LG21"/>
</dbReference>
<dbReference type="EMBL" id="CM040474">
    <property type="protein sequence ID" value="MCI4390595.1"/>
    <property type="molecule type" value="Genomic_DNA"/>
</dbReference>
<evidence type="ECO:0000313" key="2">
    <source>
        <dbReference type="Proteomes" id="UP000829447"/>
    </source>
</evidence>
<proteinExistence type="predicted"/>
<organism evidence="1 2">
    <name type="scientific">Pangasianodon gigas</name>
    <name type="common">Mekong giant catfish</name>
    <name type="synonym">Pangasius gigas</name>
    <dbReference type="NCBI Taxonomy" id="30993"/>
    <lineage>
        <taxon>Eukaryota</taxon>
        <taxon>Metazoa</taxon>
        <taxon>Chordata</taxon>
        <taxon>Craniata</taxon>
        <taxon>Vertebrata</taxon>
        <taxon>Euteleostomi</taxon>
        <taxon>Actinopterygii</taxon>
        <taxon>Neopterygii</taxon>
        <taxon>Teleostei</taxon>
        <taxon>Ostariophysi</taxon>
        <taxon>Siluriformes</taxon>
        <taxon>Pangasiidae</taxon>
        <taxon>Pangasianodon</taxon>
    </lineage>
</organism>